<comment type="caution">
    <text evidence="1">The sequence shown here is derived from an EMBL/GenBank/DDBJ whole genome shotgun (WGS) entry which is preliminary data.</text>
</comment>
<proteinExistence type="predicted"/>
<dbReference type="Proteomes" id="UP000265520">
    <property type="component" value="Unassembled WGS sequence"/>
</dbReference>
<evidence type="ECO:0000313" key="1">
    <source>
        <dbReference type="EMBL" id="MCI53184.1"/>
    </source>
</evidence>
<evidence type="ECO:0000313" key="2">
    <source>
        <dbReference type="Proteomes" id="UP000265520"/>
    </source>
</evidence>
<organism evidence="1 2">
    <name type="scientific">Trifolium medium</name>
    <dbReference type="NCBI Taxonomy" id="97028"/>
    <lineage>
        <taxon>Eukaryota</taxon>
        <taxon>Viridiplantae</taxon>
        <taxon>Streptophyta</taxon>
        <taxon>Embryophyta</taxon>
        <taxon>Tracheophyta</taxon>
        <taxon>Spermatophyta</taxon>
        <taxon>Magnoliopsida</taxon>
        <taxon>eudicotyledons</taxon>
        <taxon>Gunneridae</taxon>
        <taxon>Pentapetalae</taxon>
        <taxon>rosids</taxon>
        <taxon>fabids</taxon>
        <taxon>Fabales</taxon>
        <taxon>Fabaceae</taxon>
        <taxon>Papilionoideae</taxon>
        <taxon>50 kb inversion clade</taxon>
        <taxon>NPAAA clade</taxon>
        <taxon>Hologalegina</taxon>
        <taxon>IRL clade</taxon>
        <taxon>Trifolieae</taxon>
        <taxon>Trifolium</taxon>
    </lineage>
</organism>
<protein>
    <submittedName>
        <fullName evidence="1">Uncharacterized protein</fullName>
    </submittedName>
</protein>
<dbReference type="AlphaFoldDB" id="A0A392SY87"/>
<sequence>MPSALLKILPPTTIGILGSSTSFTVTSSAPGVFLSVLPNKCLPPTILRFLKQPYKLHHTLFSPRIVPFCPPEELLASNYGYGFNEFI</sequence>
<keyword evidence="2" id="KW-1185">Reference proteome</keyword>
<feature type="non-terminal residue" evidence="1">
    <location>
        <position position="87"/>
    </location>
</feature>
<accession>A0A392SY87</accession>
<dbReference type="EMBL" id="LXQA010459366">
    <property type="protein sequence ID" value="MCI53184.1"/>
    <property type="molecule type" value="Genomic_DNA"/>
</dbReference>
<reference evidence="1 2" key="1">
    <citation type="journal article" date="2018" name="Front. Plant Sci.">
        <title>Red Clover (Trifolium pratense) and Zigzag Clover (T. medium) - A Picture of Genomic Similarities and Differences.</title>
        <authorList>
            <person name="Dluhosova J."/>
            <person name="Istvanek J."/>
            <person name="Nedelnik J."/>
            <person name="Repkova J."/>
        </authorList>
    </citation>
    <scope>NUCLEOTIDE SEQUENCE [LARGE SCALE GENOMIC DNA]</scope>
    <source>
        <strain evidence="2">cv. 10/8</strain>
        <tissue evidence="1">Leaf</tissue>
    </source>
</reference>
<name>A0A392SY87_9FABA</name>